<reference evidence="1 2" key="1">
    <citation type="journal article" date="2020" name="Cell">
        <title>Large-Scale Comparative Analyses of Tick Genomes Elucidate Their Genetic Diversity and Vector Capacities.</title>
        <authorList>
            <consortium name="Tick Genome and Microbiome Consortium (TIGMIC)"/>
            <person name="Jia N."/>
            <person name="Wang J."/>
            <person name="Shi W."/>
            <person name="Du L."/>
            <person name="Sun Y."/>
            <person name="Zhan W."/>
            <person name="Jiang J.F."/>
            <person name="Wang Q."/>
            <person name="Zhang B."/>
            <person name="Ji P."/>
            <person name="Bell-Sakyi L."/>
            <person name="Cui X.M."/>
            <person name="Yuan T.T."/>
            <person name="Jiang B.G."/>
            <person name="Yang W.F."/>
            <person name="Lam T.T."/>
            <person name="Chang Q.C."/>
            <person name="Ding S.J."/>
            <person name="Wang X.J."/>
            <person name="Zhu J.G."/>
            <person name="Ruan X.D."/>
            <person name="Zhao L."/>
            <person name="Wei J.T."/>
            <person name="Ye R.Z."/>
            <person name="Que T.C."/>
            <person name="Du C.H."/>
            <person name="Zhou Y.H."/>
            <person name="Cheng J.X."/>
            <person name="Dai P.F."/>
            <person name="Guo W.B."/>
            <person name="Han X.H."/>
            <person name="Huang E.J."/>
            <person name="Li L.F."/>
            <person name="Wei W."/>
            <person name="Gao Y.C."/>
            <person name="Liu J.Z."/>
            <person name="Shao H.Z."/>
            <person name="Wang X."/>
            <person name="Wang C.C."/>
            <person name="Yang T.C."/>
            <person name="Huo Q.B."/>
            <person name="Li W."/>
            <person name="Chen H.Y."/>
            <person name="Chen S.E."/>
            <person name="Zhou L.G."/>
            <person name="Ni X.B."/>
            <person name="Tian J.H."/>
            <person name="Sheng Y."/>
            <person name="Liu T."/>
            <person name="Pan Y.S."/>
            <person name="Xia L.Y."/>
            <person name="Li J."/>
            <person name="Zhao F."/>
            <person name="Cao W.C."/>
        </authorList>
    </citation>
    <scope>NUCLEOTIDE SEQUENCE [LARGE SCALE GENOMIC DNA]</scope>
    <source>
        <strain evidence="1">Iper-2018</strain>
    </source>
</reference>
<comment type="caution">
    <text evidence="1">The sequence shown here is derived from an EMBL/GenBank/DDBJ whole genome shotgun (WGS) entry which is preliminary data.</text>
</comment>
<organism evidence="1 2">
    <name type="scientific">Ixodes persulcatus</name>
    <name type="common">Taiga tick</name>
    <dbReference type="NCBI Taxonomy" id="34615"/>
    <lineage>
        <taxon>Eukaryota</taxon>
        <taxon>Metazoa</taxon>
        <taxon>Ecdysozoa</taxon>
        <taxon>Arthropoda</taxon>
        <taxon>Chelicerata</taxon>
        <taxon>Arachnida</taxon>
        <taxon>Acari</taxon>
        <taxon>Parasitiformes</taxon>
        <taxon>Ixodida</taxon>
        <taxon>Ixodoidea</taxon>
        <taxon>Ixodidae</taxon>
        <taxon>Ixodinae</taxon>
        <taxon>Ixodes</taxon>
    </lineage>
</organism>
<protein>
    <submittedName>
        <fullName evidence="1">Uncharacterized protein</fullName>
    </submittedName>
</protein>
<evidence type="ECO:0000313" key="2">
    <source>
        <dbReference type="Proteomes" id="UP000805193"/>
    </source>
</evidence>
<keyword evidence="2" id="KW-1185">Reference proteome</keyword>
<evidence type="ECO:0000313" key="1">
    <source>
        <dbReference type="EMBL" id="KAG0440960.1"/>
    </source>
</evidence>
<proteinExistence type="predicted"/>
<gene>
    <name evidence="1" type="ORF">HPB47_016100</name>
</gene>
<dbReference type="EMBL" id="JABSTQ010004813">
    <property type="protein sequence ID" value="KAG0440960.1"/>
    <property type="molecule type" value="Genomic_DNA"/>
</dbReference>
<accession>A0AC60QSM2</accession>
<dbReference type="Proteomes" id="UP000805193">
    <property type="component" value="Unassembled WGS sequence"/>
</dbReference>
<sequence>MTKLWKILGAMTGKGRSRHFLQTLALSSNKSAEEAAENLCAQYTPVEAPERPREPNMTPGPIGSPFAVQELQSALKKCRKKSRAESYRPVALSSCLSKLFERLLQARLSWYLEKHERLPKCMTGFRKGLSAQDSILDLTSDLEDNKYRQRNTVVVFLDVERAYDGVPLSSILGRLTEVGLTGKIQAFLRSFLTGRRIQVRDSGIVSTPTPRASQGSVLSPTLFNIVMAKLPQSIPRTALPEKADCMPGSKIKQVHKQRFLGIILTRQLKWAQAVKAVMDVCRPAANAIRCMRGTSWGCSERTLAAAHGALVSSRVLYRLPYMTPPQTDGDKLELVQRCGLRTAMGTSNSETAATTGKTFNLHPSSWLLTQLQDRKQSKGRTVIGEFLFVASPLPAETNDARVAPCDVAEISCEIRIEHLRSKKVKPPLLAKSSVEDHLKRKHCGKLHICTGGSVNRARTSSTAAFHIPETGAEWSGKLEVATSSARAELVAIERALNAAAELPPQQIVILSDSKCALQRLVNPSFSDPLTTAVRHTVGELEKQGTAVYLQWIPGHVGVKGNEKADSLATEALKKTASIIIPADPLKAIQDVQWHVQSERPEPALPRGSLVGFSRAASSLVRRLRTNTAYTNEFLCRTGKIPDPSCPSCNEVELDISTSTSTPTIERHPPASPSDIEKQLANLPRSVTTLVFHVGRSELERYGTDETLRRCCRLVNNTLRPRPELERLVVSLVLPRHTNRRLNQSNHRFLHWFNTEARKFNNTVKDYCRKPGKVTFLDHDFTSLPPLRVLAADGLHPRFTGVALVAENLKSILQRGRSTTSPGWSSKIPAAAIANCTRMAPSEEPRHPESPRSHNASRESPAAPVGIPGAIVILSTSEYIREGYRQLNDPKFYEPLAEVVARLSAGDADDYDKRLLKAYSKPTSSGQRLYHRPFEVSLAPEGLLRMEPSATFSEFQRCGNESRNESRRVRTAGHLSKPAQNVSQRVRDVNGTCVCVRVGSCAPEGERGLA</sequence>
<name>A0AC60QSM2_IXOPE</name>